<evidence type="ECO:0000256" key="6">
    <source>
        <dbReference type="ARBA" id="ARBA00022840"/>
    </source>
</evidence>
<evidence type="ECO:0000256" key="5">
    <source>
        <dbReference type="ARBA" id="ARBA00022777"/>
    </source>
</evidence>
<dbReference type="SMART" id="SM00220">
    <property type="entry name" value="S_TKc"/>
    <property type="match status" value="1"/>
</dbReference>
<feature type="region of interest" description="Disordered" evidence="9">
    <location>
        <begin position="335"/>
        <end position="363"/>
    </location>
</feature>
<evidence type="ECO:0000313" key="12">
    <source>
        <dbReference type="Proteomes" id="UP001438707"/>
    </source>
</evidence>
<sequence length="605" mass="65718">MTQKEQIECAAEAKVLASLHSPCIIQYLDSFIEQDVLYIVTEFASGGTLYSLINQAKGPLPEDVIWRLFIQIILGLHHMHEKRILHRDIKSQNIFIAMQSGRWQAKIGDLGVARHMSSHTCFAKTVVGTPYYLSPELCEDRPYNQKSDVWASGIVLYESCTGKHPFDGQSQAALIMKILRGQYRPIVGYSADLTDIVKRCLTQSTARRPDTARLLGLPSVQSRAQAMGIALPEGIIQTSRRTSRPGSPALSPDNSPLTSPAGSLQLEGRPIYRDDTPLSPPANLAAIQQQRQLRLNGAQMPGPRLRGRDQLLNQHARNNAFVLPPAVTAARQLQAPRGEQPCAKPFRNALSGNHLKSQPGGKKAALDILRQRSLRRRSFSVSKHADCEAGARPQSAGSLGPIRLPEGISRQSEDGACTPTQSSDHPPDLFPPSRHASQGRHTASNDVGAEAQSDLSTPLAIPGTDTESNGAHAVQPSGKHGSATEELRSNHTIGGAKMQTLRARIAVARQRCKELIGENAFEQAHSSLQAQAHGVSEETLQEVSSSQLSPLLTSGPSLSQLPLAPGDFEALHMLYKLMYLEGQLEQMGLQSCATNAQQLDITLAL</sequence>
<keyword evidence="2" id="KW-0723">Serine/threonine-protein kinase</keyword>
<evidence type="ECO:0000313" key="11">
    <source>
        <dbReference type="EMBL" id="KAK9836508.1"/>
    </source>
</evidence>
<comment type="catalytic activity">
    <reaction evidence="8">
        <text>L-seryl-[protein] + ATP = O-phospho-L-seryl-[protein] + ADP + H(+)</text>
        <dbReference type="Rhea" id="RHEA:17989"/>
        <dbReference type="Rhea" id="RHEA-COMP:9863"/>
        <dbReference type="Rhea" id="RHEA-COMP:11604"/>
        <dbReference type="ChEBI" id="CHEBI:15378"/>
        <dbReference type="ChEBI" id="CHEBI:29999"/>
        <dbReference type="ChEBI" id="CHEBI:30616"/>
        <dbReference type="ChEBI" id="CHEBI:83421"/>
        <dbReference type="ChEBI" id="CHEBI:456216"/>
        <dbReference type="EC" id="2.7.11.1"/>
    </reaction>
</comment>
<evidence type="ECO:0000256" key="9">
    <source>
        <dbReference type="SAM" id="MobiDB-lite"/>
    </source>
</evidence>
<keyword evidence="4" id="KW-0547">Nucleotide-binding</keyword>
<evidence type="ECO:0000256" key="4">
    <source>
        <dbReference type="ARBA" id="ARBA00022741"/>
    </source>
</evidence>
<dbReference type="EMBL" id="JALJOS010000007">
    <property type="protein sequence ID" value="KAK9836508.1"/>
    <property type="molecule type" value="Genomic_DNA"/>
</dbReference>
<dbReference type="AlphaFoldDB" id="A0AAW1RSF2"/>
<evidence type="ECO:0000256" key="3">
    <source>
        <dbReference type="ARBA" id="ARBA00022679"/>
    </source>
</evidence>
<dbReference type="GO" id="GO:0004674">
    <property type="term" value="F:protein serine/threonine kinase activity"/>
    <property type="evidence" value="ECO:0007669"/>
    <property type="project" value="UniProtKB-KW"/>
</dbReference>
<gene>
    <name evidence="11" type="ORF">WJX74_001940</name>
</gene>
<keyword evidence="12" id="KW-1185">Reference proteome</keyword>
<dbReference type="InterPro" id="IPR000719">
    <property type="entry name" value="Prot_kinase_dom"/>
</dbReference>
<evidence type="ECO:0000256" key="2">
    <source>
        <dbReference type="ARBA" id="ARBA00022527"/>
    </source>
</evidence>
<dbReference type="InterPro" id="IPR051131">
    <property type="entry name" value="NEK_Ser/Thr_kinase_NIMA"/>
</dbReference>
<dbReference type="InterPro" id="IPR008271">
    <property type="entry name" value="Ser/Thr_kinase_AS"/>
</dbReference>
<evidence type="ECO:0000256" key="1">
    <source>
        <dbReference type="ARBA" id="ARBA00012513"/>
    </source>
</evidence>
<feature type="compositionally biased region" description="Polar residues" evidence="9">
    <location>
        <begin position="435"/>
        <end position="445"/>
    </location>
</feature>
<comment type="caution">
    <text evidence="11">The sequence shown here is derived from an EMBL/GenBank/DDBJ whole genome shotgun (WGS) entry which is preliminary data.</text>
</comment>
<dbReference type="EC" id="2.7.11.1" evidence="1"/>
<dbReference type="PROSITE" id="PS50011">
    <property type="entry name" value="PROTEIN_KINASE_DOM"/>
    <property type="match status" value="1"/>
</dbReference>
<comment type="catalytic activity">
    <reaction evidence="7">
        <text>L-threonyl-[protein] + ATP = O-phospho-L-threonyl-[protein] + ADP + H(+)</text>
        <dbReference type="Rhea" id="RHEA:46608"/>
        <dbReference type="Rhea" id="RHEA-COMP:11060"/>
        <dbReference type="Rhea" id="RHEA-COMP:11605"/>
        <dbReference type="ChEBI" id="CHEBI:15378"/>
        <dbReference type="ChEBI" id="CHEBI:30013"/>
        <dbReference type="ChEBI" id="CHEBI:30616"/>
        <dbReference type="ChEBI" id="CHEBI:61977"/>
        <dbReference type="ChEBI" id="CHEBI:456216"/>
        <dbReference type="EC" id="2.7.11.1"/>
    </reaction>
</comment>
<dbReference type="PANTHER" id="PTHR44899:SF3">
    <property type="entry name" value="SERINE_THREONINE-PROTEIN KINASE NEK1"/>
    <property type="match status" value="1"/>
</dbReference>
<name>A0AAW1RSF2_9CHLO</name>
<dbReference type="Proteomes" id="UP001438707">
    <property type="component" value="Unassembled WGS sequence"/>
</dbReference>
<evidence type="ECO:0000256" key="8">
    <source>
        <dbReference type="ARBA" id="ARBA00048679"/>
    </source>
</evidence>
<keyword evidence="5" id="KW-0418">Kinase</keyword>
<evidence type="ECO:0000256" key="7">
    <source>
        <dbReference type="ARBA" id="ARBA00047899"/>
    </source>
</evidence>
<proteinExistence type="predicted"/>
<reference evidence="11 12" key="1">
    <citation type="journal article" date="2024" name="Nat. Commun.">
        <title>Phylogenomics reveals the evolutionary origins of lichenization in chlorophyte algae.</title>
        <authorList>
            <person name="Puginier C."/>
            <person name="Libourel C."/>
            <person name="Otte J."/>
            <person name="Skaloud P."/>
            <person name="Haon M."/>
            <person name="Grisel S."/>
            <person name="Petersen M."/>
            <person name="Berrin J.G."/>
            <person name="Delaux P.M."/>
            <person name="Dal Grande F."/>
            <person name="Keller J."/>
        </authorList>
    </citation>
    <scope>NUCLEOTIDE SEQUENCE [LARGE SCALE GENOMIC DNA]</scope>
    <source>
        <strain evidence="11 12">SAG 2145</strain>
    </source>
</reference>
<organism evidence="11 12">
    <name type="scientific">Apatococcus lobatus</name>
    <dbReference type="NCBI Taxonomy" id="904363"/>
    <lineage>
        <taxon>Eukaryota</taxon>
        <taxon>Viridiplantae</taxon>
        <taxon>Chlorophyta</taxon>
        <taxon>core chlorophytes</taxon>
        <taxon>Trebouxiophyceae</taxon>
        <taxon>Chlorellales</taxon>
        <taxon>Chlorellaceae</taxon>
        <taxon>Apatococcus</taxon>
    </lineage>
</organism>
<accession>A0AAW1RSF2</accession>
<protein>
    <recommendedName>
        <fullName evidence="1">non-specific serine/threonine protein kinase</fullName>
        <ecNumber evidence="1">2.7.11.1</ecNumber>
    </recommendedName>
</protein>
<dbReference type="CDD" id="cd08215">
    <property type="entry name" value="STKc_Nek"/>
    <property type="match status" value="1"/>
</dbReference>
<keyword evidence="6" id="KW-0067">ATP-binding</keyword>
<feature type="domain" description="Protein kinase" evidence="10">
    <location>
        <begin position="1"/>
        <end position="220"/>
    </location>
</feature>
<dbReference type="SUPFAM" id="SSF56112">
    <property type="entry name" value="Protein kinase-like (PK-like)"/>
    <property type="match status" value="1"/>
</dbReference>
<feature type="region of interest" description="Disordered" evidence="9">
    <location>
        <begin position="380"/>
        <end position="492"/>
    </location>
</feature>
<feature type="region of interest" description="Disordered" evidence="9">
    <location>
        <begin position="233"/>
        <end position="267"/>
    </location>
</feature>
<feature type="compositionally biased region" description="Polar residues" evidence="9">
    <location>
        <begin position="252"/>
        <end position="262"/>
    </location>
</feature>
<dbReference type="PANTHER" id="PTHR44899">
    <property type="entry name" value="CAMK FAMILY PROTEIN KINASE"/>
    <property type="match status" value="1"/>
</dbReference>
<evidence type="ECO:0000259" key="10">
    <source>
        <dbReference type="PROSITE" id="PS50011"/>
    </source>
</evidence>
<keyword evidence="3" id="KW-0808">Transferase</keyword>
<dbReference type="PROSITE" id="PS00108">
    <property type="entry name" value="PROTEIN_KINASE_ST"/>
    <property type="match status" value="1"/>
</dbReference>
<dbReference type="Gene3D" id="1.10.510.10">
    <property type="entry name" value="Transferase(Phosphotransferase) domain 1"/>
    <property type="match status" value="1"/>
</dbReference>
<dbReference type="GO" id="GO:0005524">
    <property type="term" value="F:ATP binding"/>
    <property type="evidence" value="ECO:0007669"/>
    <property type="project" value="UniProtKB-KW"/>
</dbReference>
<dbReference type="Pfam" id="PF00069">
    <property type="entry name" value="Pkinase"/>
    <property type="match status" value="1"/>
</dbReference>
<dbReference type="InterPro" id="IPR011009">
    <property type="entry name" value="Kinase-like_dom_sf"/>
</dbReference>